<dbReference type="STRING" id="295108.HT99x_02075"/>
<dbReference type="OrthoDB" id="5651342at2"/>
<dbReference type="Proteomes" id="UP000051497">
    <property type="component" value="Unassembled WGS sequence"/>
</dbReference>
<keyword evidence="1" id="KW-0472">Membrane</keyword>
<dbReference type="NCBIfam" id="NF037947">
    <property type="entry name" value="holin_4"/>
    <property type="match status" value="1"/>
</dbReference>
<reference evidence="3" key="3">
    <citation type="submission" date="2021-06" db="EMBL/GenBank/DDBJ databases">
        <title>Genomic Description and Analysis of Intracellular Bacteria, Candidatus Berkiella cookevillensis and Candidatus Berkiella aquae.</title>
        <authorList>
            <person name="Kidane D.T."/>
            <person name="Mehari Y.T."/>
            <person name="Rice F.C."/>
            <person name="Arivett B.A."/>
            <person name="Farone A.L."/>
            <person name="Berk S.G."/>
            <person name="Farone M.B."/>
        </authorList>
    </citation>
    <scope>NUCLEOTIDE SEQUENCE</scope>
    <source>
        <strain evidence="3">HT99</strain>
    </source>
</reference>
<reference evidence="3" key="2">
    <citation type="journal article" date="2016" name="Genome Announc.">
        <title>Draft Genome Sequences of Two Novel Amoeba-Resistant Intranuclear Bacteria, 'Candidatus Berkiella cookevillensis' and 'Candidatus Berkiella aquae'.</title>
        <authorList>
            <person name="Mehari Y.T."/>
            <person name="Arivett B.A."/>
            <person name="Farone A.L."/>
            <person name="Gunderson J.H."/>
            <person name="Farone M.B."/>
        </authorList>
    </citation>
    <scope>NUCLEOTIDE SEQUENCE</scope>
    <source>
        <strain evidence="3">HT99</strain>
    </source>
</reference>
<name>A0A0Q9YTT3_9GAMM</name>
<accession>A0A0Q9YTT3</accession>
<keyword evidence="1" id="KW-0812">Transmembrane</keyword>
<comment type="caution">
    <text evidence="2">The sequence shown here is derived from an EMBL/GenBank/DDBJ whole genome shotgun (WGS) entry which is preliminary data.</text>
</comment>
<reference evidence="2" key="1">
    <citation type="submission" date="2015-09" db="EMBL/GenBank/DDBJ databases">
        <title>Draft Genome Sequences of Two Novel Amoeba-resistant Intranuclear Bacteria, Candidatus Berkiella cookevillensis and Candidatus Berkiella aquae.</title>
        <authorList>
            <person name="Mehari Y.T."/>
            <person name="Arivett B.A."/>
            <person name="Farone A.L."/>
            <person name="Gunderson J.H."/>
            <person name="Farone M.B."/>
        </authorList>
    </citation>
    <scope>NUCLEOTIDE SEQUENCE [LARGE SCALE GENOMIC DNA]</scope>
    <source>
        <strain evidence="2">HT99</strain>
    </source>
</reference>
<dbReference type="AlphaFoldDB" id="A0A0Q9YTT3"/>
<sequence length="114" mass="12180">MEGSNTPVCTASRICVGALGLSIGLLSAIWVVLLGFAAMYFNVGHEWVKLAGTIYVGYAVTFKGIFIGALWAFIDGFICGALIAFFYNLCVKCCKCCKCCSCGKNVKDEVKPNA</sequence>
<evidence type="ECO:0000313" key="2">
    <source>
        <dbReference type="EMBL" id="KRG20858.1"/>
    </source>
</evidence>
<gene>
    <name evidence="3" type="ORF">HT99x_007800</name>
    <name evidence="2" type="ORF">HT99x_02075</name>
</gene>
<dbReference type="EMBL" id="LKAJ02000001">
    <property type="protein sequence ID" value="MCS5711335.1"/>
    <property type="molecule type" value="Genomic_DNA"/>
</dbReference>
<evidence type="ECO:0000313" key="3">
    <source>
        <dbReference type="EMBL" id="MCS5711335.1"/>
    </source>
</evidence>
<proteinExistence type="predicted"/>
<dbReference type="RefSeq" id="WP_075066700.1">
    <property type="nucleotide sequence ID" value="NZ_LKAJ02000001.1"/>
</dbReference>
<organism evidence="2">
    <name type="scientific">Candidatus Berkiella aquae</name>
    <dbReference type="NCBI Taxonomy" id="295108"/>
    <lineage>
        <taxon>Bacteria</taxon>
        <taxon>Pseudomonadati</taxon>
        <taxon>Pseudomonadota</taxon>
        <taxon>Gammaproteobacteria</taxon>
        <taxon>Candidatus Berkiellales</taxon>
        <taxon>Candidatus Berkiellaceae</taxon>
        <taxon>Candidatus Berkiella</taxon>
    </lineage>
</organism>
<evidence type="ECO:0000313" key="4">
    <source>
        <dbReference type="Proteomes" id="UP000051497"/>
    </source>
</evidence>
<dbReference type="EMBL" id="LKAJ01000008">
    <property type="protein sequence ID" value="KRG20858.1"/>
    <property type="molecule type" value="Genomic_DNA"/>
</dbReference>
<feature type="transmembrane region" description="Helical" evidence="1">
    <location>
        <begin position="64"/>
        <end position="87"/>
    </location>
</feature>
<evidence type="ECO:0000256" key="1">
    <source>
        <dbReference type="SAM" id="Phobius"/>
    </source>
</evidence>
<keyword evidence="4" id="KW-1185">Reference proteome</keyword>
<feature type="transmembrane region" description="Helical" evidence="1">
    <location>
        <begin position="20"/>
        <end position="43"/>
    </location>
</feature>
<protein>
    <submittedName>
        <fullName evidence="3">Bacteriophage holin</fullName>
    </submittedName>
</protein>
<keyword evidence="1" id="KW-1133">Transmembrane helix</keyword>